<comment type="caution">
    <text evidence="1">The sequence shown here is derived from an EMBL/GenBank/DDBJ whole genome shotgun (WGS) entry which is preliminary data.</text>
</comment>
<name>A0AAD6FMZ3_9TELE</name>
<organism evidence="1 2">
    <name type="scientific">Pogonophryne albipinna</name>
    <dbReference type="NCBI Taxonomy" id="1090488"/>
    <lineage>
        <taxon>Eukaryota</taxon>
        <taxon>Metazoa</taxon>
        <taxon>Chordata</taxon>
        <taxon>Craniata</taxon>
        <taxon>Vertebrata</taxon>
        <taxon>Euteleostomi</taxon>
        <taxon>Actinopterygii</taxon>
        <taxon>Neopterygii</taxon>
        <taxon>Teleostei</taxon>
        <taxon>Neoteleostei</taxon>
        <taxon>Acanthomorphata</taxon>
        <taxon>Eupercaria</taxon>
        <taxon>Perciformes</taxon>
        <taxon>Notothenioidei</taxon>
        <taxon>Pogonophryne</taxon>
    </lineage>
</organism>
<feature type="non-terminal residue" evidence="1">
    <location>
        <position position="71"/>
    </location>
</feature>
<evidence type="ECO:0000313" key="2">
    <source>
        <dbReference type="Proteomes" id="UP001219934"/>
    </source>
</evidence>
<gene>
    <name evidence="1" type="ORF">JOQ06_028580</name>
</gene>
<protein>
    <submittedName>
        <fullName evidence="1">Uncharacterized protein</fullName>
    </submittedName>
</protein>
<proteinExistence type="predicted"/>
<reference evidence="1" key="1">
    <citation type="submission" date="2022-11" db="EMBL/GenBank/DDBJ databases">
        <title>Chromosome-level genome of Pogonophryne albipinna.</title>
        <authorList>
            <person name="Jo E."/>
        </authorList>
    </citation>
    <scope>NUCLEOTIDE SEQUENCE</scope>
    <source>
        <strain evidence="1">SGF0006</strain>
        <tissue evidence="1">Muscle</tissue>
    </source>
</reference>
<sequence length="71" mass="7555">RNRTPVEYVAASLQPSLASLSGCTVVPAAFSYSAATANVLLSDLGHVTDLLDKNLRPGPLQKSKDRTIKTE</sequence>
<dbReference type="Proteomes" id="UP001219934">
    <property type="component" value="Unassembled WGS sequence"/>
</dbReference>
<feature type="non-terminal residue" evidence="1">
    <location>
        <position position="1"/>
    </location>
</feature>
<keyword evidence="2" id="KW-1185">Reference proteome</keyword>
<accession>A0AAD6FMZ3</accession>
<dbReference type="EMBL" id="JAPTMU010000008">
    <property type="protein sequence ID" value="KAJ4939119.1"/>
    <property type="molecule type" value="Genomic_DNA"/>
</dbReference>
<evidence type="ECO:0000313" key="1">
    <source>
        <dbReference type="EMBL" id="KAJ4939119.1"/>
    </source>
</evidence>
<dbReference type="AlphaFoldDB" id="A0AAD6FMZ3"/>